<feature type="domain" description="MrpA C-terminal/MbhE" evidence="15">
    <location>
        <begin position="667"/>
        <end position="751"/>
    </location>
</feature>
<keyword evidence="17" id="KW-1185">Reference proteome</keyword>
<evidence type="ECO:0000256" key="10">
    <source>
        <dbReference type="RuleBase" id="RU000320"/>
    </source>
</evidence>
<keyword evidence="5" id="KW-1003">Cell membrane</keyword>
<dbReference type="RefSeq" id="WP_085866782.1">
    <property type="nucleotide sequence ID" value="NZ_FWFQ01000001.1"/>
</dbReference>
<dbReference type="Pfam" id="PF20501">
    <property type="entry name" value="MbhE"/>
    <property type="match status" value="1"/>
</dbReference>
<evidence type="ECO:0000256" key="1">
    <source>
        <dbReference type="ARBA" id="ARBA00002378"/>
    </source>
</evidence>
<dbReference type="GO" id="GO:0005886">
    <property type="term" value="C:plasma membrane"/>
    <property type="evidence" value="ECO:0007669"/>
    <property type="project" value="UniProtKB-SubCell"/>
</dbReference>
<dbReference type="InterPro" id="IPR042106">
    <property type="entry name" value="Nuo/plastoQ_OxRdtase_6_NuoJ"/>
</dbReference>
<name>A0A1Y5R9S9_9RHOB</name>
<keyword evidence="6 10" id="KW-0812">Transmembrane</keyword>
<evidence type="ECO:0000259" key="15">
    <source>
        <dbReference type="Pfam" id="PF20501"/>
    </source>
</evidence>
<feature type="transmembrane region" description="Helical" evidence="11">
    <location>
        <begin position="307"/>
        <end position="329"/>
    </location>
</feature>
<evidence type="ECO:0000256" key="11">
    <source>
        <dbReference type="SAM" id="Phobius"/>
    </source>
</evidence>
<feature type="transmembrane region" description="Helical" evidence="11">
    <location>
        <begin position="552"/>
        <end position="569"/>
    </location>
</feature>
<dbReference type="Pfam" id="PF13244">
    <property type="entry name" value="MbhD"/>
    <property type="match status" value="1"/>
</dbReference>
<organism evidence="16 17">
    <name type="scientific">Pseudoruegeria aquimaris</name>
    <dbReference type="NCBI Taxonomy" id="393663"/>
    <lineage>
        <taxon>Bacteria</taxon>
        <taxon>Pseudomonadati</taxon>
        <taxon>Pseudomonadota</taxon>
        <taxon>Alphaproteobacteria</taxon>
        <taxon>Rhodobacterales</taxon>
        <taxon>Roseobacteraceae</taxon>
        <taxon>Pseudoruegeria</taxon>
    </lineage>
</organism>
<evidence type="ECO:0000256" key="6">
    <source>
        <dbReference type="ARBA" id="ARBA00022692"/>
    </source>
</evidence>
<feature type="transmembrane region" description="Helical" evidence="11">
    <location>
        <begin position="488"/>
        <end position="505"/>
    </location>
</feature>
<evidence type="ECO:0000313" key="16">
    <source>
        <dbReference type="EMBL" id="SLN12378.1"/>
    </source>
</evidence>
<evidence type="ECO:0000256" key="4">
    <source>
        <dbReference type="ARBA" id="ARBA00022449"/>
    </source>
</evidence>
<dbReference type="PANTHER" id="PTHR43373">
    <property type="entry name" value="NA(+)/H(+) ANTIPORTER SUBUNIT"/>
    <property type="match status" value="1"/>
</dbReference>
<dbReference type="InterPro" id="IPR001750">
    <property type="entry name" value="ND/Mrp_TM"/>
</dbReference>
<reference evidence="16 17" key="1">
    <citation type="submission" date="2017-03" db="EMBL/GenBank/DDBJ databases">
        <authorList>
            <person name="Afonso C.L."/>
            <person name="Miller P.J."/>
            <person name="Scott M.A."/>
            <person name="Spackman E."/>
            <person name="Goraichik I."/>
            <person name="Dimitrov K.M."/>
            <person name="Suarez D.L."/>
            <person name="Swayne D.E."/>
        </authorList>
    </citation>
    <scope>NUCLEOTIDE SEQUENCE [LARGE SCALE GENOMIC DNA]</scope>
    <source>
        <strain evidence="16 17">CECT 7680</strain>
    </source>
</reference>
<evidence type="ECO:0000256" key="2">
    <source>
        <dbReference type="ARBA" id="ARBA00004651"/>
    </source>
</evidence>
<feature type="transmembrane region" description="Helical" evidence="11">
    <location>
        <begin position="284"/>
        <end position="301"/>
    </location>
</feature>
<feature type="transmembrane region" description="Helical" evidence="11">
    <location>
        <begin position="116"/>
        <end position="135"/>
    </location>
</feature>
<dbReference type="InterPro" id="IPR046806">
    <property type="entry name" value="MrpA_C/MbhE"/>
</dbReference>
<dbReference type="Pfam" id="PF00361">
    <property type="entry name" value="Proton_antipo_M"/>
    <property type="match status" value="1"/>
</dbReference>
<feature type="transmembrane region" description="Helical" evidence="11">
    <location>
        <begin position="256"/>
        <end position="277"/>
    </location>
</feature>
<keyword evidence="3" id="KW-0813">Transport</keyword>
<feature type="transmembrane region" description="Helical" evidence="11">
    <location>
        <begin position="350"/>
        <end position="372"/>
    </location>
</feature>
<feature type="domain" description="NADH:quinone oxidoreductase/Mrp antiporter transmembrane" evidence="12">
    <location>
        <begin position="112"/>
        <end position="395"/>
    </location>
</feature>
<gene>
    <name evidence="16" type="primary">mrpA</name>
    <name evidence="16" type="ORF">PSA7680_00193</name>
</gene>
<dbReference type="GO" id="GO:0006811">
    <property type="term" value="P:monoatomic ion transport"/>
    <property type="evidence" value="ECO:0007669"/>
    <property type="project" value="UniProtKB-KW"/>
</dbReference>
<keyword evidence="4" id="KW-0050">Antiport</keyword>
<dbReference type="InterPro" id="IPR001516">
    <property type="entry name" value="Proton_antipo_N"/>
</dbReference>
<proteinExistence type="predicted"/>
<dbReference type="PRINTS" id="PR01434">
    <property type="entry name" value="NADHDHGNASE5"/>
</dbReference>
<feature type="transmembrane region" description="Helical" evidence="11">
    <location>
        <begin position="147"/>
        <end position="171"/>
    </location>
</feature>
<accession>A0A1Y5R9S9</accession>
<evidence type="ECO:0000256" key="5">
    <source>
        <dbReference type="ARBA" id="ARBA00022475"/>
    </source>
</evidence>
<feature type="domain" description="MrpA C-terminal/MbhD" evidence="14">
    <location>
        <begin position="593"/>
        <end position="657"/>
    </location>
</feature>
<dbReference type="InterPro" id="IPR025383">
    <property type="entry name" value="MrpA_C/MbhD"/>
</dbReference>
<feature type="transmembrane region" description="Helical" evidence="11">
    <location>
        <begin position="12"/>
        <end position="33"/>
    </location>
</feature>
<sequence length="763" mass="81157">MAAGHDEAKGNGFVGWLPVLLSAGIFAFFLQFLPQIAAGDTLRVEWAWAPSLGVALSFLVDGLSLTFALLISGIGTFVLLYSNSYLAGHPQYGRFALYLFSFMLSMLGLVLSDNLIGLFVFWELTTLTSYLLIGFDNESPKARRSALQALLLTGAGGLAMLAGLILLGAVGGSFEISQLVPQAEAIKGSGLYVPILILILAGTFTKSAQVPFHFWLPNAMAAPTPVSAFLHSATMVKAGVYLMARLHPVLSGTELWFWTLTIFGAVTAVFTSVLSLRQDDLKQALAYSTLMALGTLTMLLAPSSGYAITAFATFLVVHSLYKAALFLVVGCVDHGTGTRDADLLGGLARFMPFTAFTAALAGLSMAGLPPFIGYIGKELIYANTITAGDAATFVTVMALAANALMFAVAGVVALRPFWGKRGDTPLEPHEAPWPMLAGPMVLALLGLAFGLMPLLAEVNFTTPTVAAILGDAEKAKHLHLWAGVNTELMLSLATFAIGGLLLALYRPVRRFLEAADAATPSFDNGWDNILDALYRAAKWQTGILQSGNLQRYLFTIFATFVVAVGGTLLLKDAVNLGVALDDMNSPRHWPELVLIVAAALVTASSRSRMLAVAALGVQGIAVALIFISFGAPDVAITQLLVETLVVVLVAVAMLSLPFLDERGKNDRRPKDMVLAVLCGVVVSAVLIGVLQGPLDLRLTDFFETTAAPEAFGRNIVNVILVDFRAIDTFGEIAVIVVAALSAYALLRTTDSSRDRDEEEEELS</sequence>
<keyword evidence="9 11" id="KW-0472">Membrane</keyword>
<feature type="domain" description="NADH-Ubiquinone oxidoreductase (complex I) chain 5 N-terminal" evidence="13">
    <location>
        <begin position="48"/>
        <end position="95"/>
    </location>
</feature>
<evidence type="ECO:0000256" key="7">
    <source>
        <dbReference type="ARBA" id="ARBA00022989"/>
    </source>
</evidence>
<feature type="transmembrane region" description="Helical" evidence="11">
    <location>
        <begin position="92"/>
        <end position="110"/>
    </location>
</feature>
<evidence type="ECO:0000256" key="9">
    <source>
        <dbReference type="ARBA" id="ARBA00023136"/>
    </source>
</evidence>
<dbReference type="PANTHER" id="PTHR43373:SF1">
    <property type="entry name" value="NA(+)_H(+) ANTIPORTER SUBUNIT A"/>
    <property type="match status" value="1"/>
</dbReference>
<dbReference type="NCBIfam" id="NF009287">
    <property type="entry name" value="PRK12647.1"/>
    <property type="match status" value="1"/>
</dbReference>
<feature type="transmembrane region" description="Helical" evidence="11">
    <location>
        <begin position="610"/>
        <end position="629"/>
    </location>
</feature>
<dbReference type="Gene3D" id="1.20.120.1200">
    <property type="entry name" value="NADH-ubiquinone/plastoquinone oxidoreductase chain 6, subunit NuoJ"/>
    <property type="match status" value="1"/>
</dbReference>
<feature type="transmembrane region" description="Helical" evidence="11">
    <location>
        <begin position="589"/>
        <end position="605"/>
    </location>
</feature>
<feature type="transmembrane region" description="Helical" evidence="11">
    <location>
        <begin position="635"/>
        <end position="659"/>
    </location>
</feature>
<dbReference type="Proteomes" id="UP000193409">
    <property type="component" value="Unassembled WGS sequence"/>
</dbReference>
<feature type="transmembrane region" description="Helical" evidence="11">
    <location>
        <begin position="671"/>
        <end position="690"/>
    </location>
</feature>
<evidence type="ECO:0000259" key="13">
    <source>
        <dbReference type="Pfam" id="PF00662"/>
    </source>
</evidence>
<evidence type="ECO:0000313" key="17">
    <source>
        <dbReference type="Proteomes" id="UP000193409"/>
    </source>
</evidence>
<evidence type="ECO:0000256" key="8">
    <source>
        <dbReference type="ARBA" id="ARBA00023065"/>
    </source>
</evidence>
<evidence type="ECO:0000256" key="3">
    <source>
        <dbReference type="ARBA" id="ARBA00022448"/>
    </source>
</evidence>
<comment type="function">
    <text evidence="1">NDH-1 shuttles electrons from NADH, via FMN and iron-sulfur (Fe-S) centers, to quinones in the respiratory chain. The immediate electron acceptor for the enzyme in this species is believed to be ubiquinone. Couples the redox reaction to proton translocation (for every two electrons transferred, four hydrogen ions are translocated across the cytoplasmic membrane), and thus conserves the redox energy in a proton gradient.</text>
</comment>
<comment type="subcellular location">
    <subcellularLocation>
        <location evidence="2">Cell membrane</location>
        <topology evidence="2">Multi-pass membrane protein</topology>
    </subcellularLocation>
    <subcellularLocation>
        <location evidence="10">Membrane</location>
        <topology evidence="10">Multi-pass membrane protein</topology>
    </subcellularLocation>
</comment>
<feature type="transmembrane region" description="Helical" evidence="11">
    <location>
        <begin position="435"/>
        <end position="456"/>
    </location>
</feature>
<keyword evidence="8" id="KW-0406">Ion transport</keyword>
<dbReference type="Pfam" id="PF00662">
    <property type="entry name" value="Proton_antipo_N"/>
    <property type="match status" value="1"/>
</dbReference>
<dbReference type="EMBL" id="FWFQ01000001">
    <property type="protein sequence ID" value="SLN12378.1"/>
    <property type="molecule type" value="Genomic_DNA"/>
</dbReference>
<keyword evidence="7 11" id="KW-1133">Transmembrane helix</keyword>
<feature type="transmembrane region" description="Helical" evidence="11">
    <location>
        <begin position="53"/>
        <end position="80"/>
    </location>
</feature>
<protein>
    <submittedName>
        <fullName evidence="16">Na(+)/H(+) antiporter subunit A</fullName>
    </submittedName>
</protein>
<dbReference type="AlphaFoldDB" id="A0A1Y5R9S9"/>
<feature type="transmembrane region" description="Helical" evidence="11">
    <location>
        <begin position="728"/>
        <end position="746"/>
    </location>
</feature>
<evidence type="ECO:0000259" key="14">
    <source>
        <dbReference type="Pfam" id="PF13244"/>
    </source>
</evidence>
<feature type="transmembrane region" description="Helical" evidence="11">
    <location>
        <begin position="392"/>
        <end position="414"/>
    </location>
</feature>
<dbReference type="InterPro" id="IPR050616">
    <property type="entry name" value="CPA3_Na-H_Antiporter_A"/>
</dbReference>
<dbReference type="OrthoDB" id="9811798at2"/>
<dbReference type="GO" id="GO:0015297">
    <property type="term" value="F:antiporter activity"/>
    <property type="evidence" value="ECO:0007669"/>
    <property type="project" value="UniProtKB-KW"/>
</dbReference>
<evidence type="ECO:0000259" key="12">
    <source>
        <dbReference type="Pfam" id="PF00361"/>
    </source>
</evidence>